<dbReference type="OrthoDB" id="909119at2759"/>
<comment type="caution">
    <text evidence="3">The sequence shown here is derived from an EMBL/GenBank/DDBJ whole genome shotgun (WGS) entry which is preliminary data.</text>
</comment>
<evidence type="ECO:0000313" key="4">
    <source>
        <dbReference type="Proteomes" id="UP000245207"/>
    </source>
</evidence>
<feature type="transmembrane region" description="Helical" evidence="2">
    <location>
        <begin position="67"/>
        <end position="88"/>
    </location>
</feature>
<reference evidence="3 4" key="1">
    <citation type="journal article" date="2018" name="Mol. Plant">
        <title>The genome of Artemisia annua provides insight into the evolution of Asteraceae family and artemisinin biosynthesis.</title>
        <authorList>
            <person name="Shen Q."/>
            <person name="Zhang L."/>
            <person name="Liao Z."/>
            <person name="Wang S."/>
            <person name="Yan T."/>
            <person name="Shi P."/>
            <person name="Liu M."/>
            <person name="Fu X."/>
            <person name="Pan Q."/>
            <person name="Wang Y."/>
            <person name="Lv Z."/>
            <person name="Lu X."/>
            <person name="Zhang F."/>
            <person name="Jiang W."/>
            <person name="Ma Y."/>
            <person name="Chen M."/>
            <person name="Hao X."/>
            <person name="Li L."/>
            <person name="Tang Y."/>
            <person name="Lv G."/>
            <person name="Zhou Y."/>
            <person name="Sun X."/>
            <person name="Brodelius P.E."/>
            <person name="Rose J.K.C."/>
            <person name="Tang K."/>
        </authorList>
    </citation>
    <scope>NUCLEOTIDE SEQUENCE [LARGE SCALE GENOMIC DNA]</scope>
    <source>
        <strain evidence="4">cv. Huhao1</strain>
        <tissue evidence="3">Leaf</tissue>
    </source>
</reference>
<name>A0A2U1LEX4_ARTAN</name>
<sequence>MDNRKQKVKNLADNNFSGPIPSSLSTNSKLNLNVTGNPSLCTSGMSCSTSPGASVTRKKKKSSMLPIILGITIPMFFLVLVALGTFIIRRRKTEPANINMPTRGRADIIANENIGGGVTVNPGMEQRTTEEMGNEGVKNAVPQAFVPPLSDSLGQSRN</sequence>
<proteinExistence type="predicted"/>
<feature type="region of interest" description="Disordered" evidence="1">
    <location>
        <begin position="1"/>
        <end position="22"/>
    </location>
</feature>
<keyword evidence="2" id="KW-0812">Transmembrane</keyword>
<dbReference type="EMBL" id="PKPP01009752">
    <property type="protein sequence ID" value="PWA47561.1"/>
    <property type="molecule type" value="Genomic_DNA"/>
</dbReference>
<dbReference type="AlphaFoldDB" id="A0A2U1LEX4"/>
<evidence type="ECO:0000313" key="3">
    <source>
        <dbReference type="EMBL" id="PWA47561.1"/>
    </source>
</evidence>
<gene>
    <name evidence="3" type="ORF">CTI12_AA496920</name>
</gene>
<keyword evidence="2" id="KW-0472">Membrane</keyword>
<keyword evidence="4" id="KW-1185">Reference proteome</keyword>
<accession>A0A2U1LEX4</accession>
<evidence type="ECO:0000256" key="2">
    <source>
        <dbReference type="SAM" id="Phobius"/>
    </source>
</evidence>
<organism evidence="3 4">
    <name type="scientific">Artemisia annua</name>
    <name type="common">Sweet wormwood</name>
    <dbReference type="NCBI Taxonomy" id="35608"/>
    <lineage>
        <taxon>Eukaryota</taxon>
        <taxon>Viridiplantae</taxon>
        <taxon>Streptophyta</taxon>
        <taxon>Embryophyta</taxon>
        <taxon>Tracheophyta</taxon>
        <taxon>Spermatophyta</taxon>
        <taxon>Magnoliopsida</taxon>
        <taxon>eudicotyledons</taxon>
        <taxon>Gunneridae</taxon>
        <taxon>Pentapetalae</taxon>
        <taxon>asterids</taxon>
        <taxon>campanulids</taxon>
        <taxon>Asterales</taxon>
        <taxon>Asteraceae</taxon>
        <taxon>Asteroideae</taxon>
        <taxon>Anthemideae</taxon>
        <taxon>Artemisiinae</taxon>
        <taxon>Artemisia</taxon>
    </lineage>
</organism>
<dbReference type="STRING" id="35608.A0A2U1LEX4"/>
<dbReference type="Proteomes" id="UP000245207">
    <property type="component" value="Unassembled WGS sequence"/>
</dbReference>
<evidence type="ECO:0000256" key="1">
    <source>
        <dbReference type="SAM" id="MobiDB-lite"/>
    </source>
</evidence>
<keyword evidence="2" id="KW-1133">Transmembrane helix</keyword>
<protein>
    <submittedName>
        <fullName evidence="3">Malectin-like carbohydrate-binding domain-containing protein</fullName>
    </submittedName>
</protein>